<reference evidence="1" key="1">
    <citation type="journal article" date="2022" name="Int. J. Syst. Evol. Microbiol.">
        <title>Pseudomonas aegrilactucae sp. nov. and Pseudomonas morbosilactucae sp. nov., pathogens causing bacterial rot of lettuce in Japan.</title>
        <authorList>
            <person name="Sawada H."/>
            <person name="Fujikawa T."/>
            <person name="Satou M."/>
        </authorList>
    </citation>
    <scope>NUCLEOTIDE SEQUENCE</scope>
    <source>
        <strain evidence="1">0166_1</strain>
    </source>
</reference>
<dbReference type="AlphaFoldDB" id="A0A9E7BZG6"/>
<proteinExistence type="predicted"/>
<dbReference type="KEGG" id="sbae:DSM104329_01727"/>
<evidence type="ECO:0000313" key="2">
    <source>
        <dbReference type="Proteomes" id="UP001162834"/>
    </source>
</evidence>
<organism evidence="1 2">
    <name type="scientific">Capillimicrobium parvum</name>
    <dbReference type="NCBI Taxonomy" id="2884022"/>
    <lineage>
        <taxon>Bacteria</taxon>
        <taxon>Bacillati</taxon>
        <taxon>Actinomycetota</taxon>
        <taxon>Thermoleophilia</taxon>
        <taxon>Solirubrobacterales</taxon>
        <taxon>Capillimicrobiaceae</taxon>
        <taxon>Capillimicrobium</taxon>
    </lineage>
</organism>
<dbReference type="EMBL" id="CP087164">
    <property type="protein sequence ID" value="UGS35340.1"/>
    <property type="molecule type" value="Genomic_DNA"/>
</dbReference>
<name>A0A9E7BZG6_9ACTN</name>
<accession>A0A9E7BZG6</accession>
<protein>
    <submittedName>
        <fullName evidence="1">Uncharacterized protein</fullName>
    </submittedName>
</protein>
<dbReference type="Proteomes" id="UP001162834">
    <property type="component" value="Chromosome"/>
</dbReference>
<dbReference type="RefSeq" id="WP_259315028.1">
    <property type="nucleotide sequence ID" value="NZ_CP087164.1"/>
</dbReference>
<sequence length="691" mass="74731">MSEHGASDWGSAEWCTALAEHFFRPDVAQLPVLFFVDEDLLAALHPSGRRDAAVACLGRAVRSGLAGPEPRGYFDGFERRGRQWKLRGADGAPPFLHLLALCVLAATRMGTGSVAATNYRHHLCALLELDDAHMPAGFRDSLYYLWETLTWWLDVHLGGALGLSTIVEDKHYTHIGYPISQTLFRSADSLKLDDFFRWIALRPGEALDEDVLAAHFRAWAPGRGLSAGALRMVSEEQFGATIARILGGFARTWDGTASRAGNERRAVLRVVISAYPRVSVSLMAEQPDGFPTRLQGPFAGRTVTAMAQDGVFTLSGSVEGRMLLRGLVLGSGDARLVLAGGEVHVLQLDPELGGWATTSSIEPGVRHWLLVSPSQSDDVLAQIGRCAQERGVETDAPGALRGWTIVRNVVFDDAAALSGVLSSQRPTNRHRLTLRGGLPLRATSSYLAGGAPDLWLPVAPNDEPALTPLLDGDRLDVRGEQVRLADVIDASDSSTHVVSWAGTTRRFTTVASAVRSPPPTQVPAHGVQVDTDGKVTAHEPPTIDPSLDVRIQGAVVEGPAVRPRPAPVLLHRGAQRAWLLGCHPGQVDEVQPPRTPAWLTRAGLTDRLYEARAAFDVAWLVQRWTLAPALRIRAVLDEMPSEDVGESAEAVALWARLLLNATLIVRDDGAPERLDLYRVLADRISDDAGVA</sequence>
<gene>
    <name evidence="1" type="ORF">DSM104329_01727</name>
</gene>
<keyword evidence="2" id="KW-1185">Reference proteome</keyword>
<evidence type="ECO:0000313" key="1">
    <source>
        <dbReference type="EMBL" id="UGS35340.1"/>
    </source>
</evidence>